<feature type="compositionally biased region" description="Polar residues" evidence="1">
    <location>
        <begin position="62"/>
        <end position="71"/>
    </location>
</feature>
<name>A0AAV7IDI2_COTGL</name>
<keyword evidence="3" id="KW-1185">Reference proteome</keyword>
<feature type="region of interest" description="Disordered" evidence="1">
    <location>
        <begin position="1"/>
        <end position="71"/>
    </location>
</feature>
<organism evidence="2 3">
    <name type="scientific">Cotesia glomerata</name>
    <name type="common">Lepidopteran parasitic wasp</name>
    <name type="synonym">Apanteles glomeratus</name>
    <dbReference type="NCBI Taxonomy" id="32391"/>
    <lineage>
        <taxon>Eukaryota</taxon>
        <taxon>Metazoa</taxon>
        <taxon>Ecdysozoa</taxon>
        <taxon>Arthropoda</taxon>
        <taxon>Hexapoda</taxon>
        <taxon>Insecta</taxon>
        <taxon>Pterygota</taxon>
        <taxon>Neoptera</taxon>
        <taxon>Endopterygota</taxon>
        <taxon>Hymenoptera</taxon>
        <taxon>Apocrita</taxon>
        <taxon>Ichneumonoidea</taxon>
        <taxon>Braconidae</taxon>
        <taxon>Microgastrinae</taxon>
        <taxon>Cotesia</taxon>
    </lineage>
</organism>
<dbReference type="EMBL" id="JAHXZJ010001864">
    <property type="protein sequence ID" value="KAH0550360.1"/>
    <property type="molecule type" value="Genomic_DNA"/>
</dbReference>
<evidence type="ECO:0000313" key="2">
    <source>
        <dbReference type="EMBL" id="KAH0550360.1"/>
    </source>
</evidence>
<evidence type="ECO:0000256" key="1">
    <source>
        <dbReference type="SAM" id="MobiDB-lite"/>
    </source>
</evidence>
<dbReference type="AlphaFoldDB" id="A0AAV7IDI2"/>
<reference evidence="2 3" key="1">
    <citation type="journal article" date="2021" name="J. Hered.">
        <title>A chromosome-level genome assembly of the parasitoid wasp, Cotesia glomerata (Hymenoptera: Braconidae).</title>
        <authorList>
            <person name="Pinto B.J."/>
            <person name="Weis J.J."/>
            <person name="Gamble T."/>
            <person name="Ode P.J."/>
            <person name="Paul R."/>
            <person name="Zaspel J.M."/>
        </authorList>
    </citation>
    <scope>NUCLEOTIDE SEQUENCE [LARGE SCALE GENOMIC DNA]</scope>
    <source>
        <strain evidence="2">CgM1</strain>
    </source>
</reference>
<feature type="compositionally biased region" description="Basic and acidic residues" evidence="1">
    <location>
        <begin position="30"/>
        <end position="48"/>
    </location>
</feature>
<accession>A0AAV7IDI2</accession>
<sequence length="314" mass="35610">MNKKGPGNVISGEYYRNLLPANDQENITSRPDDAPEYSDRTDENHNSDSESAEVDETPKRGLSNNTNVINRNNGLQNRRAKRLKRTVVNHPFPNPAIKLLKTAVMSLTNEVKKLSNINCPIIQARPTRCPNMDESIAIENGEEMTVIGDLKFSTSTLAGILMAKRMKLRARRIINEFWSKDEMKSLYIRKTSNHNEENRIVTQKEMTKIKNKNIEKPPSNRCGKTNKPLLNVEKNIAKLPLNRCGKTNEPLLNVDKNIAKPPLNRCGKTNKPLLNFDQNFAKLPLNCCGKTNERSWNVYKNIAKLLLNCCGKTN</sequence>
<gene>
    <name evidence="2" type="ORF">KQX54_018932</name>
</gene>
<proteinExistence type="predicted"/>
<dbReference type="Proteomes" id="UP000826195">
    <property type="component" value="Unassembled WGS sequence"/>
</dbReference>
<evidence type="ECO:0000313" key="3">
    <source>
        <dbReference type="Proteomes" id="UP000826195"/>
    </source>
</evidence>
<protein>
    <submittedName>
        <fullName evidence="2">Uncharacterized protein</fullName>
    </submittedName>
</protein>
<comment type="caution">
    <text evidence="2">The sequence shown here is derived from an EMBL/GenBank/DDBJ whole genome shotgun (WGS) entry which is preliminary data.</text>
</comment>